<name>A0AAQ3UBD1_PASNO</name>
<dbReference type="SUPFAM" id="SSF51126">
    <property type="entry name" value="Pectin lyase-like"/>
    <property type="match status" value="1"/>
</dbReference>
<dbReference type="InterPro" id="IPR012334">
    <property type="entry name" value="Pectin_lyas_fold"/>
</dbReference>
<organism evidence="2 3">
    <name type="scientific">Paspalum notatum var. saurae</name>
    <dbReference type="NCBI Taxonomy" id="547442"/>
    <lineage>
        <taxon>Eukaryota</taxon>
        <taxon>Viridiplantae</taxon>
        <taxon>Streptophyta</taxon>
        <taxon>Embryophyta</taxon>
        <taxon>Tracheophyta</taxon>
        <taxon>Spermatophyta</taxon>
        <taxon>Magnoliopsida</taxon>
        <taxon>Liliopsida</taxon>
        <taxon>Poales</taxon>
        <taxon>Poaceae</taxon>
        <taxon>PACMAD clade</taxon>
        <taxon>Panicoideae</taxon>
        <taxon>Andropogonodae</taxon>
        <taxon>Paspaleae</taxon>
        <taxon>Paspalinae</taxon>
        <taxon>Paspalum</taxon>
    </lineage>
</organism>
<dbReference type="SMART" id="SM00710">
    <property type="entry name" value="PbH1"/>
    <property type="match status" value="4"/>
</dbReference>
<evidence type="ECO:0000259" key="1">
    <source>
        <dbReference type="Pfam" id="PF12708"/>
    </source>
</evidence>
<proteinExistence type="predicted"/>
<dbReference type="Gene3D" id="2.160.20.10">
    <property type="entry name" value="Single-stranded right-handed beta-helix, Pectin lyase-like"/>
    <property type="match status" value="1"/>
</dbReference>
<dbReference type="PANTHER" id="PTHR33928">
    <property type="entry name" value="POLYGALACTURONASE QRT3"/>
    <property type="match status" value="1"/>
</dbReference>
<dbReference type="AlphaFoldDB" id="A0AAQ3UBD1"/>
<evidence type="ECO:0000313" key="3">
    <source>
        <dbReference type="Proteomes" id="UP001341281"/>
    </source>
</evidence>
<accession>A0AAQ3UBD1</accession>
<dbReference type="GO" id="GO:0004650">
    <property type="term" value="F:polygalacturonase activity"/>
    <property type="evidence" value="ECO:0007669"/>
    <property type="project" value="InterPro"/>
</dbReference>
<dbReference type="InterPro" id="IPR039279">
    <property type="entry name" value="QRT3-like"/>
</dbReference>
<dbReference type="InterPro" id="IPR024535">
    <property type="entry name" value="RHGA/B-epi-like_pectate_lyase"/>
</dbReference>
<dbReference type="Proteomes" id="UP001341281">
    <property type="component" value="Chromosome 07"/>
</dbReference>
<dbReference type="InterPro" id="IPR006626">
    <property type="entry name" value="PbH1"/>
</dbReference>
<dbReference type="PANTHER" id="PTHR33928:SF7">
    <property type="entry name" value="POLYGALACTURONASE QRT3"/>
    <property type="match status" value="1"/>
</dbReference>
<dbReference type="EMBL" id="CP144751">
    <property type="protein sequence ID" value="WVZ87080.1"/>
    <property type="molecule type" value="Genomic_DNA"/>
</dbReference>
<dbReference type="InterPro" id="IPR011050">
    <property type="entry name" value="Pectin_lyase_fold/virulence"/>
</dbReference>
<dbReference type="Pfam" id="PF12708">
    <property type="entry name" value="Pect-lyase_RHGA_epim"/>
    <property type="match status" value="1"/>
</dbReference>
<sequence>CKPHTPSSLPALLIIHTYTSALSHPPGLLSQPLPFQQLLAQRPPKRVVVRERGDREGGRAEAIDAVVIVEGRSAQARLAQETRGGESEGKSSMELAAARRRGALLALGALLLALAGAARAWPEPPHHGLGAGGAGRGVGAAGERWYRDLAQRRMESVRSSFGARRDLATASPAARVFHVTDYGADPTGATDATAAINKAIADAFRPPTNATMTGGIPDLGGAEVHLDGGTYLVKAPLTLPASGGGNFKIHGGTLRASPDFPTDRYLIELSASSSGRSYDYEYATLRDLMLDCAYRGGGVSVVNSLRVAVDNCYVAHFATDGVAVRGGHETFVRNSFLGQHMTAGGDPGERGFTGTAIRLDGNDNTVSDVVIFSAATGILVTAPANSISGVHCYNKAAGFGGTGIYLKSSQAWISNCYMDYTSIVAEDPVLLHVSGSFFLGDANVVLKAVDGVARGVQVVGNIFSGRDKGVDIVQLDGSFATVDQVYVQHNSATGMTLKSTSARTAAQGNGTTWTIDFSSVLLFPDRIGHVQYSLVSGDQFPGHTLRNVSGNQVVVATDKDVAATVHVLVDQNSN</sequence>
<feature type="non-terminal residue" evidence="2">
    <location>
        <position position="1"/>
    </location>
</feature>
<reference evidence="2 3" key="1">
    <citation type="submission" date="2024-02" db="EMBL/GenBank/DDBJ databases">
        <title>High-quality chromosome-scale genome assembly of Pensacola bahiagrass (Paspalum notatum Flugge var. saurae).</title>
        <authorList>
            <person name="Vega J.M."/>
            <person name="Podio M."/>
            <person name="Orjuela J."/>
            <person name="Siena L.A."/>
            <person name="Pessino S.C."/>
            <person name="Combes M.C."/>
            <person name="Mariac C."/>
            <person name="Albertini E."/>
            <person name="Pupilli F."/>
            <person name="Ortiz J.P.A."/>
            <person name="Leblanc O."/>
        </authorList>
    </citation>
    <scope>NUCLEOTIDE SEQUENCE [LARGE SCALE GENOMIC DNA]</scope>
    <source>
        <strain evidence="2">R1</strain>
        <tissue evidence="2">Leaf</tissue>
    </source>
</reference>
<evidence type="ECO:0000313" key="2">
    <source>
        <dbReference type="EMBL" id="WVZ87080.1"/>
    </source>
</evidence>
<protein>
    <recommendedName>
        <fullName evidence="1">Rhamnogalacturonase A/B/Epimerase-like pectate lyase domain-containing protein</fullName>
    </recommendedName>
</protein>
<gene>
    <name evidence="2" type="ORF">U9M48_033772</name>
</gene>
<keyword evidence="3" id="KW-1185">Reference proteome</keyword>
<feature type="domain" description="Rhamnogalacturonase A/B/Epimerase-like pectate lyase" evidence="1">
    <location>
        <begin position="177"/>
        <end position="413"/>
    </location>
</feature>